<dbReference type="Pfam" id="PF20415">
    <property type="entry name" value="DUF6699"/>
    <property type="match status" value="1"/>
</dbReference>
<accession>A0AA38WDV4</accession>
<dbReference type="CDD" id="cd17731">
    <property type="entry name" value="BRCT_TopBP1_rpt2_like"/>
    <property type="match status" value="1"/>
</dbReference>
<sequence>MVGSGKVEMVTSKGCSKVFSDVSCTLGTNSFRDHLQPPRPSSASLLRSTSNSPFSGLVICVTGLSKEARKQVMDATERLGGEYSPHLNPHCTHLVLQISFSISHLLFILSFSIDFAHAFVLKYDTSNERNSSYALKHGTRLFIVTLGWFVDSVRRNVRLNESLYAVKSFGENHMANNDLNRISFRNSCLSVAMLENAKQSNFIQKSRPHSEDQKRRGSNFSGQTIYIDPDISADLRNKVVEAALEEGALLADRWLVGHDATYVVCEGSSVPKYLGHTDNLVTPLWILKEIRSRRLIHLSADLARHVGLMLGNVPGGIKLKDNDRVGDCRDEPKLSLKEKQSITILAKNGVRNRRVQAYQTSIKPPTRNVLLDSINWNMSEPSTTASVCMDSFSFDDSKTFEFVDGSTKEPMLVSEKSELVSGNHFITILFPVDRFLEMGPCSRTFFSNTGFTCSRLLDHIYAFYQENLSTSEIELAIHTDSRHADRLRSLYSSNEAAKCGFLELKRIDFLGSRKSFEMLKRVPGDNNNNVYKLLTRP</sequence>
<dbReference type="InterPro" id="IPR046522">
    <property type="entry name" value="DUF6699"/>
</dbReference>
<dbReference type="PANTHER" id="PTHR47576:SF3">
    <property type="entry name" value="BRCT DOMAIN-CONTAINING PROTEIN"/>
    <property type="match status" value="1"/>
</dbReference>
<comment type="caution">
    <text evidence="2">The sequence shown here is derived from an EMBL/GenBank/DDBJ whole genome shotgun (WGS) entry which is preliminary data.</text>
</comment>
<evidence type="ECO:0000259" key="1">
    <source>
        <dbReference type="PROSITE" id="PS50172"/>
    </source>
</evidence>
<feature type="domain" description="BRCT" evidence="1">
    <location>
        <begin position="49"/>
        <end position="166"/>
    </location>
</feature>
<dbReference type="Gene3D" id="3.40.50.10190">
    <property type="entry name" value="BRCT domain"/>
    <property type="match status" value="1"/>
</dbReference>
<keyword evidence="3" id="KW-1185">Reference proteome</keyword>
<dbReference type="InterPro" id="IPR059215">
    <property type="entry name" value="BRCT2_TopBP1-like"/>
</dbReference>
<dbReference type="PANTHER" id="PTHR47576">
    <property type="entry name" value="BRCT DOMAIN DNA REPAIR PROTEIN-RELATED"/>
    <property type="match status" value="1"/>
</dbReference>
<reference evidence="2" key="1">
    <citation type="submission" date="2023-03" db="EMBL/GenBank/DDBJ databases">
        <title>Chromosome-scale reference genome and RAD-based genetic map of yellow starthistle (Centaurea solstitialis) reveal putative structural variation and QTLs associated with invader traits.</title>
        <authorList>
            <person name="Reatini B."/>
            <person name="Cang F.A."/>
            <person name="Jiang Q."/>
            <person name="Mckibben M.T.W."/>
            <person name="Barker M.S."/>
            <person name="Rieseberg L.H."/>
            <person name="Dlugosch K.M."/>
        </authorList>
    </citation>
    <scope>NUCLEOTIDE SEQUENCE</scope>
    <source>
        <strain evidence="2">CAN-66</strain>
        <tissue evidence="2">Leaf</tissue>
    </source>
</reference>
<dbReference type="SUPFAM" id="SSF52113">
    <property type="entry name" value="BRCT domain"/>
    <property type="match status" value="2"/>
</dbReference>
<evidence type="ECO:0000313" key="2">
    <source>
        <dbReference type="EMBL" id="KAJ9548495.1"/>
    </source>
</evidence>
<dbReference type="Pfam" id="PF00533">
    <property type="entry name" value="BRCT"/>
    <property type="match status" value="1"/>
</dbReference>
<name>A0AA38WDV4_9ASTR</name>
<proteinExistence type="predicted"/>
<dbReference type="InterPro" id="IPR036420">
    <property type="entry name" value="BRCT_dom_sf"/>
</dbReference>
<dbReference type="PROSITE" id="PS50172">
    <property type="entry name" value="BRCT"/>
    <property type="match status" value="2"/>
</dbReference>
<feature type="domain" description="BRCT" evidence="1">
    <location>
        <begin position="215"/>
        <end position="303"/>
    </location>
</feature>
<dbReference type="AlphaFoldDB" id="A0AA38WDV4"/>
<evidence type="ECO:0000313" key="3">
    <source>
        <dbReference type="Proteomes" id="UP001172457"/>
    </source>
</evidence>
<gene>
    <name evidence="2" type="ORF">OSB04_021038</name>
</gene>
<dbReference type="SMART" id="SM00292">
    <property type="entry name" value="BRCT"/>
    <property type="match status" value="2"/>
</dbReference>
<dbReference type="EMBL" id="JARYMX010000005">
    <property type="protein sequence ID" value="KAJ9548495.1"/>
    <property type="molecule type" value="Genomic_DNA"/>
</dbReference>
<protein>
    <recommendedName>
        <fullName evidence="1">BRCT domain-containing protein</fullName>
    </recommendedName>
</protein>
<dbReference type="Proteomes" id="UP001172457">
    <property type="component" value="Chromosome 5"/>
</dbReference>
<dbReference type="InterPro" id="IPR001357">
    <property type="entry name" value="BRCT_dom"/>
</dbReference>
<organism evidence="2 3">
    <name type="scientific">Centaurea solstitialis</name>
    <name type="common">yellow star-thistle</name>
    <dbReference type="NCBI Taxonomy" id="347529"/>
    <lineage>
        <taxon>Eukaryota</taxon>
        <taxon>Viridiplantae</taxon>
        <taxon>Streptophyta</taxon>
        <taxon>Embryophyta</taxon>
        <taxon>Tracheophyta</taxon>
        <taxon>Spermatophyta</taxon>
        <taxon>Magnoliopsida</taxon>
        <taxon>eudicotyledons</taxon>
        <taxon>Gunneridae</taxon>
        <taxon>Pentapetalae</taxon>
        <taxon>asterids</taxon>
        <taxon>campanulids</taxon>
        <taxon>Asterales</taxon>
        <taxon>Asteraceae</taxon>
        <taxon>Carduoideae</taxon>
        <taxon>Cardueae</taxon>
        <taxon>Centaureinae</taxon>
        <taxon>Centaurea</taxon>
    </lineage>
</organism>